<dbReference type="InterPro" id="IPR002464">
    <property type="entry name" value="DNA/RNA_helicase_DEAH_CS"/>
</dbReference>
<keyword evidence="9" id="KW-1185">Reference proteome</keyword>
<dbReference type="PANTHER" id="PTHR18934">
    <property type="entry name" value="ATP-DEPENDENT RNA HELICASE"/>
    <property type="match status" value="1"/>
</dbReference>
<evidence type="ECO:0000256" key="2">
    <source>
        <dbReference type="ARBA" id="ARBA00022801"/>
    </source>
</evidence>
<evidence type="ECO:0000256" key="3">
    <source>
        <dbReference type="ARBA" id="ARBA00022806"/>
    </source>
</evidence>
<feature type="compositionally biased region" description="Basic and acidic residues" evidence="5">
    <location>
        <begin position="37"/>
        <end position="53"/>
    </location>
</feature>
<dbReference type="Gene3D" id="1.10.10.2130">
    <property type="entry name" value="DEAH helicase family, winged-helix domain"/>
    <property type="match status" value="1"/>
</dbReference>
<feature type="region of interest" description="Disordered" evidence="5">
    <location>
        <begin position="1"/>
        <end position="139"/>
    </location>
</feature>
<feature type="region of interest" description="Disordered" evidence="5">
    <location>
        <begin position="319"/>
        <end position="371"/>
    </location>
</feature>
<dbReference type="Pfam" id="PF00271">
    <property type="entry name" value="Helicase_C"/>
    <property type="match status" value="1"/>
</dbReference>
<dbReference type="SMART" id="SM00487">
    <property type="entry name" value="DEXDc"/>
    <property type="match status" value="1"/>
</dbReference>
<name>A0ABQ8USB4_9EUKA</name>
<accession>A0ABQ8USB4</accession>
<feature type="domain" description="Helicase ATP-binding" evidence="6">
    <location>
        <begin position="449"/>
        <end position="632"/>
    </location>
</feature>
<evidence type="ECO:0000256" key="4">
    <source>
        <dbReference type="ARBA" id="ARBA00022840"/>
    </source>
</evidence>
<keyword evidence="4" id="KW-0067">ATP-binding</keyword>
<organism evidence="8 9">
    <name type="scientific">Paratrimastix pyriformis</name>
    <dbReference type="NCBI Taxonomy" id="342808"/>
    <lineage>
        <taxon>Eukaryota</taxon>
        <taxon>Metamonada</taxon>
        <taxon>Preaxostyla</taxon>
        <taxon>Paratrimastigidae</taxon>
        <taxon>Paratrimastix</taxon>
    </lineage>
</organism>
<comment type="caution">
    <text evidence="8">The sequence shown here is derived from an EMBL/GenBank/DDBJ whole genome shotgun (WGS) entry which is preliminary data.</text>
</comment>
<dbReference type="InterPro" id="IPR027417">
    <property type="entry name" value="P-loop_NTPase"/>
</dbReference>
<dbReference type="PANTHER" id="PTHR18934:SF91">
    <property type="entry name" value="PRE-MRNA-SPLICING FACTOR ATP-DEPENDENT RNA HELICASE PRP16"/>
    <property type="match status" value="1"/>
</dbReference>
<dbReference type="PROSITE" id="PS51192">
    <property type="entry name" value="HELICASE_ATP_BIND_1"/>
    <property type="match status" value="1"/>
</dbReference>
<dbReference type="Gene3D" id="3.40.50.300">
    <property type="entry name" value="P-loop containing nucleotide triphosphate hydrolases"/>
    <property type="match status" value="2"/>
</dbReference>
<reference evidence="8" key="1">
    <citation type="journal article" date="2022" name="bioRxiv">
        <title>Genomics of Preaxostyla Flagellates Illuminates Evolutionary Transitions and the Path Towards Mitochondrial Loss.</title>
        <authorList>
            <person name="Novak L.V.F."/>
            <person name="Treitli S.C."/>
            <person name="Pyrih J."/>
            <person name="Halakuc P."/>
            <person name="Pipaliya S.V."/>
            <person name="Vacek V."/>
            <person name="Brzon O."/>
            <person name="Soukal P."/>
            <person name="Eme L."/>
            <person name="Dacks J.B."/>
            <person name="Karnkowska A."/>
            <person name="Elias M."/>
            <person name="Hampl V."/>
        </authorList>
    </citation>
    <scope>NUCLEOTIDE SEQUENCE</scope>
    <source>
        <strain evidence="8">RCP-MX</strain>
    </source>
</reference>
<evidence type="ECO:0000256" key="5">
    <source>
        <dbReference type="SAM" id="MobiDB-lite"/>
    </source>
</evidence>
<dbReference type="InterPro" id="IPR014001">
    <property type="entry name" value="Helicase_ATP-bd"/>
</dbReference>
<keyword evidence="2" id="KW-0378">Hydrolase</keyword>
<dbReference type="EMBL" id="JAPMOS010000004">
    <property type="protein sequence ID" value="KAJ4462024.1"/>
    <property type="molecule type" value="Genomic_DNA"/>
</dbReference>
<dbReference type="GO" id="GO:0004386">
    <property type="term" value="F:helicase activity"/>
    <property type="evidence" value="ECO:0007669"/>
    <property type="project" value="UniProtKB-KW"/>
</dbReference>
<protein>
    <submittedName>
        <fullName evidence="8">Pre-mRNA-splicing factor ATP-dependent RNA helicase PRP16</fullName>
    </submittedName>
</protein>
<dbReference type="PROSITE" id="PS00690">
    <property type="entry name" value="DEAH_ATP_HELICASE"/>
    <property type="match status" value="1"/>
</dbReference>
<keyword evidence="3 8" id="KW-0347">Helicase</keyword>
<dbReference type="SMART" id="SM00490">
    <property type="entry name" value="HELICc"/>
    <property type="match status" value="1"/>
</dbReference>
<dbReference type="InterPro" id="IPR042035">
    <property type="entry name" value="DEAH_win-hel_dom"/>
</dbReference>
<feature type="domain" description="Helicase C-terminal" evidence="7">
    <location>
        <begin position="689"/>
        <end position="868"/>
    </location>
</feature>
<dbReference type="Pfam" id="PF00270">
    <property type="entry name" value="DEAD"/>
    <property type="match status" value="1"/>
</dbReference>
<evidence type="ECO:0000313" key="8">
    <source>
        <dbReference type="EMBL" id="KAJ4462024.1"/>
    </source>
</evidence>
<gene>
    <name evidence="8" type="ORF">PAPYR_1186</name>
</gene>
<evidence type="ECO:0000313" key="9">
    <source>
        <dbReference type="Proteomes" id="UP001141327"/>
    </source>
</evidence>
<proteinExistence type="predicted"/>
<dbReference type="CDD" id="cd18791">
    <property type="entry name" value="SF2_C_RHA"/>
    <property type="match status" value="1"/>
</dbReference>
<dbReference type="Proteomes" id="UP001141327">
    <property type="component" value="Unassembled WGS sequence"/>
</dbReference>
<dbReference type="SUPFAM" id="SSF52540">
    <property type="entry name" value="P-loop containing nucleoside triphosphate hydrolases"/>
    <property type="match status" value="1"/>
</dbReference>
<dbReference type="InterPro" id="IPR001650">
    <property type="entry name" value="Helicase_C-like"/>
</dbReference>
<dbReference type="InterPro" id="IPR011545">
    <property type="entry name" value="DEAD/DEAH_box_helicase_dom"/>
</dbReference>
<evidence type="ECO:0000259" key="6">
    <source>
        <dbReference type="PROSITE" id="PS51192"/>
    </source>
</evidence>
<evidence type="ECO:0000256" key="1">
    <source>
        <dbReference type="ARBA" id="ARBA00022741"/>
    </source>
</evidence>
<feature type="compositionally biased region" description="Low complexity" evidence="5">
    <location>
        <begin position="87"/>
        <end position="103"/>
    </location>
</feature>
<sequence length="925" mass="102163">MHGGEGAEAEESFNSLSRKHLRVPVPETPTRTGGVDEAVKQRIDERKLRRVGEPEFVFKSQGGLKKAVATPTPTPARASGDLPTPARPSSSSIPPSPLPSAIRTPSRVDWEGKTPLRNSEWDAPTPLTGAMEGGAEPRATPRHVFDESEEDATVAATWYDREESETTDLTAEPFIASAEALAAKEENYKKTVRTVSRRVQMNRDASKWEESRIIAAGLHCPAHRDASLTVLCFPSGWRFRAFLLFSGPQVARSTAVDVDFDDEEENHVQLLVHDFKPPFLDGHMVFTRQQEGVMTVKDPTSDMAVVSRKGSALLRQMREQRDIRKPPPPHSLHHRTASTTAQPPPPHRSPSPTREIQLIPSSANRPWEKSGTMLGQIEGVKKENEGPKADAADPQDVVRADGTVDFKRTAQFGEHFKKPTAALSHFSRTKTIKQQREFLPIFAVREELLRVLAENQIVIVVGETGSGKTTQLTQYLYEAGYGSHGISRWYLCAVGWDMGGDGPGAQIGCTQPRRVAATSVARRVANEMGVELGQEVGYAIRFEDVTSPKTRIKYMTDGVLLRESLHEGDLDRYSVVIMDEAHERSLNTDVLFGLVKQVLRRRRDLKFLVTSATMDAEKFSAVRLARLHPPTPPGHPARAHAHAALLPSPDRDFFGGVPIFYIPGRTFPVEVFFSRSCIEDFIEGAVKKALEIHLSKVPGDVLIFMTGQEDIECTAEAIRERLASLGTAVEPVEVLPIYAQLASERQSKIFEPSAHRKIIIATNIAETSLTVDGVMFVIDTGYCKLKVYNPKIVRTGAGGPQGMDALQVTPISRANADQRKGRAGRTGPGKCYRLFTEHAYEAELLDMTIPEIQRTNLGHVVLLLKSLGIEDLLQFEFMDPPPQENILNSMYQLWLLGALDNTGPSAFLAHPPPTISLPPLPLPRC</sequence>
<dbReference type="PROSITE" id="PS51194">
    <property type="entry name" value="HELICASE_CTER"/>
    <property type="match status" value="1"/>
</dbReference>
<keyword evidence="1" id="KW-0547">Nucleotide-binding</keyword>
<evidence type="ECO:0000259" key="7">
    <source>
        <dbReference type="PROSITE" id="PS51194"/>
    </source>
</evidence>